<dbReference type="EMBL" id="LT554468">
    <property type="protein sequence ID" value="SAM05710.1"/>
    <property type="molecule type" value="Genomic_DNA"/>
</dbReference>
<evidence type="ECO:0000256" key="2">
    <source>
        <dbReference type="ARBA" id="ARBA00022962"/>
    </source>
</evidence>
<dbReference type="STRING" id="4829.A0A168QX51"/>
<dbReference type="PANTHER" id="PTHR11907">
    <property type="entry name" value="AMIDOPHOSPHORIBOSYLTRANSFERASE"/>
    <property type="match status" value="1"/>
</dbReference>
<evidence type="ECO:0000256" key="1">
    <source>
        <dbReference type="ARBA" id="ARBA00022679"/>
    </source>
</evidence>
<dbReference type="InterPro" id="IPR029057">
    <property type="entry name" value="PRTase-like"/>
</dbReference>
<keyword evidence="2" id="KW-0315">Glutamine amidotransferase</keyword>
<evidence type="ECO:0000313" key="3">
    <source>
        <dbReference type="EMBL" id="SAM05710.1"/>
    </source>
</evidence>
<evidence type="ECO:0008006" key="5">
    <source>
        <dbReference type="Google" id="ProtNLM"/>
    </source>
</evidence>
<keyword evidence="1" id="KW-0808">Transferase</keyword>
<dbReference type="GO" id="GO:0016740">
    <property type="term" value="F:transferase activity"/>
    <property type="evidence" value="ECO:0007669"/>
    <property type="project" value="UniProtKB-KW"/>
</dbReference>
<reference evidence="3" key="1">
    <citation type="submission" date="2016-04" db="EMBL/GenBank/DDBJ databases">
        <authorList>
            <person name="Evans L.H."/>
            <person name="Alamgir A."/>
            <person name="Owens N."/>
            <person name="Weber N.D."/>
            <person name="Virtaneva K."/>
            <person name="Barbian K."/>
            <person name="Babar A."/>
            <person name="Rosenke K."/>
        </authorList>
    </citation>
    <scope>NUCLEOTIDE SEQUENCE [LARGE SCALE GENOMIC DNA]</scope>
    <source>
        <strain evidence="3">CBS 101.48</strain>
    </source>
</reference>
<proteinExistence type="predicted"/>
<dbReference type="OrthoDB" id="191723at2759"/>
<sequence>MAREAGAKKVYFASCAPAIRYPNVYGIDMPTRTELVAHERNDQQVAEVLGADKVIFQDLHDLVESVRKFNPAIERFDTSVFDKIYVTGDVDEEYMTYLEQGGRSEDARDRLSVDSDCVGLYNSFTR</sequence>
<organism evidence="3">
    <name type="scientific">Absidia glauca</name>
    <name type="common">Pin mould</name>
    <dbReference type="NCBI Taxonomy" id="4829"/>
    <lineage>
        <taxon>Eukaryota</taxon>
        <taxon>Fungi</taxon>
        <taxon>Fungi incertae sedis</taxon>
        <taxon>Mucoromycota</taxon>
        <taxon>Mucoromycotina</taxon>
        <taxon>Mucoromycetes</taxon>
        <taxon>Mucorales</taxon>
        <taxon>Cunninghamellaceae</taxon>
        <taxon>Absidia</taxon>
    </lineage>
</organism>
<dbReference type="InParanoid" id="A0A168QX51"/>
<keyword evidence="4" id="KW-1185">Reference proteome</keyword>
<dbReference type="SUPFAM" id="SSF53271">
    <property type="entry name" value="PRTase-like"/>
    <property type="match status" value="1"/>
</dbReference>
<dbReference type="Proteomes" id="UP000078561">
    <property type="component" value="Unassembled WGS sequence"/>
</dbReference>
<dbReference type="Gene3D" id="3.60.20.10">
    <property type="entry name" value="Glutamine Phosphoribosylpyrophosphate, subunit 1, domain 1"/>
    <property type="match status" value="1"/>
</dbReference>
<accession>A0A168QX51</accession>
<evidence type="ECO:0000313" key="4">
    <source>
        <dbReference type="Proteomes" id="UP000078561"/>
    </source>
</evidence>
<dbReference type="AlphaFoldDB" id="A0A168QX51"/>
<dbReference type="Gene3D" id="3.40.50.2020">
    <property type="match status" value="1"/>
</dbReference>
<dbReference type="InterPro" id="IPR029055">
    <property type="entry name" value="Ntn_hydrolases_N"/>
</dbReference>
<gene>
    <name evidence="3" type="primary">ABSGL_11585.1 scaffold 12295</name>
</gene>
<name>A0A168QX51_ABSGL</name>
<protein>
    <recommendedName>
        <fullName evidence="5">Amidophosphoribosyltransferase</fullName>
    </recommendedName>
</protein>